<evidence type="ECO:0000313" key="3">
    <source>
        <dbReference type="EMBL" id="KAF7629238.1"/>
    </source>
</evidence>
<keyword evidence="1" id="KW-0732">Signal</keyword>
<dbReference type="Proteomes" id="UP000605970">
    <property type="component" value="Unassembled WGS sequence"/>
</dbReference>
<gene>
    <name evidence="3" type="ORF">Mgra_00009226</name>
</gene>
<comment type="caution">
    <text evidence="3">The sequence shown here is derived from an EMBL/GenBank/DDBJ whole genome shotgun (WGS) entry which is preliminary data.</text>
</comment>
<feature type="chain" id="PRO_5035808797" description="U1-type domain-containing protein" evidence="1">
    <location>
        <begin position="18"/>
        <end position="471"/>
    </location>
</feature>
<feature type="domain" description="U1-type" evidence="2">
    <location>
        <begin position="330"/>
        <end position="365"/>
    </location>
</feature>
<dbReference type="EMBL" id="JABEBT010000144">
    <property type="protein sequence ID" value="KAF7629238.1"/>
    <property type="molecule type" value="Genomic_DNA"/>
</dbReference>
<evidence type="ECO:0000259" key="2">
    <source>
        <dbReference type="SMART" id="SM00451"/>
    </source>
</evidence>
<evidence type="ECO:0000313" key="4">
    <source>
        <dbReference type="Proteomes" id="UP000605970"/>
    </source>
</evidence>
<sequence>MNQFIFIFIFILGKTWGTGNKPLNNKGEGSSNPYSTGYNLTGYNLPYSFNVEQGTYNPYGYTGDYLHSYNNNDFNTSQTYQGEGSSTHFGQYNQGIPSGQQINTYSTQLGESRHKNVLPSVIVPPTFSAYNNVAQSSLPNLPPNQLHPYDNQNVDHSTQYPYNSNNISPYYVGGSSTSTVQNNDFQRGIPQEEQLDSLAQFGELGDIFKSKLRYTQDDVVHEQLQGNELSNLNYQQLNQEETLPNVETSNTQVLNDNWLKEKHHLTKSSKGKYNCSACNTHFIIGNALVHINSPKHLQCLKSIEIVENPEISQAYIEKLCNENYINKINTNQYKCMPCNGQNIPFTKRLISHKYSKQHKNALKDYKEKLEKGEIQHLNNYILDENEDWRVRAKNNYMFLDSNEKYLCKVCNKHIKNLKQNVTGHIETEKHKNNIREKEEKDLEQGLNLFNQEMYGNQSQIGESSIQGNNFK</sequence>
<accession>A0A8S9ZDH1</accession>
<protein>
    <recommendedName>
        <fullName evidence="2">U1-type domain-containing protein</fullName>
    </recommendedName>
</protein>
<dbReference type="GO" id="GO:0003676">
    <property type="term" value="F:nucleic acid binding"/>
    <property type="evidence" value="ECO:0007669"/>
    <property type="project" value="InterPro"/>
</dbReference>
<feature type="signal peptide" evidence="1">
    <location>
        <begin position="1"/>
        <end position="17"/>
    </location>
</feature>
<reference evidence="3" key="1">
    <citation type="journal article" date="2020" name="Ecol. Evol.">
        <title>Genome structure and content of the rice root-knot nematode (Meloidogyne graminicola).</title>
        <authorList>
            <person name="Phan N.T."/>
            <person name="Danchin E.G.J."/>
            <person name="Klopp C."/>
            <person name="Perfus-Barbeoch L."/>
            <person name="Kozlowski D.K."/>
            <person name="Koutsovoulos G.D."/>
            <person name="Lopez-Roques C."/>
            <person name="Bouchez O."/>
            <person name="Zahm M."/>
            <person name="Besnard G."/>
            <person name="Bellafiore S."/>
        </authorList>
    </citation>
    <scope>NUCLEOTIDE SEQUENCE</scope>
    <source>
        <strain evidence="3">VN-18</strain>
    </source>
</reference>
<organism evidence="3 4">
    <name type="scientific">Meloidogyne graminicola</name>
    <dbReference type="NCBI Taxonomy" id="189291"/>
    <lineage>
        <taxon>Eukaryota</taxon>
        <taxon>Metazoa</taxon>
        <taxon>Ecdysozoa</taxon>
        <taxon>Nematoda</taxon>
        <taxon>Chromadorea</taxon>
        <taxon>Rhabditida</taxon>
        <taxon>Tylenchina</taxon>
        <taxon>Tylenchomorpha</taxon>
        <taxon>Tylenchoidea</taxon>
        <taxon>Meloidogynidae</taxon>
        <taxon>Meloidogyninae</taxon>
        <taxon>Meloidogyne</taxon>
    </lineage>
</organism>
<dbReference type="AlphaFoldDB" id="A0A8S9ZDH1"/>
<feature type="domain" description="U1-type" evidence="2">
    <location>
        <begin position="270"/>
        <end position="303"/>
    </location>
</feature>
<dbReference type="InterPro" id="IPR003604">
    <property type="entry name" value="Matrin/U1-like-C_Znf_C2H2"/>
</dbReference>
<keyword evidence="4" id="KW-1185">Reference proteome</keyword>
<name>A0A8S9ZDH1_9BILA</name>
<evidence type="ECO:0000256" key="1">
    <source>
        <dbReference type="SAM" id="SignalP"/>
    </source>
</evidence>
<feature type="domain" description="U1-type" evidence="2">
    <location>
        <begin position="402"/>
        <end position="437"/>
    </location>
</feature>
<proteinExistence type="predicted"/>
<dbReference type="GO" id="GO:0008270">
    <property type="term" value="F:zinc ion binding"/>
    <property type="evidence" value="ECO:0007669"/>
    <property type="project" value="InterPro"/>
</dbReference>
<dbReference type="SMART" id="SM00451">
    <property type="entry name" value="ZnF_U1"/>
    <property type="match status" value="3"/>
</dbReference>